<dbReference type="NCBIfam" id="TIGR01214">
    <property type="entry name" value="rmlD"/>
    <property type="match status" value="1"/>
</dbReference>
<evidence type="ECO:0000256" key="5">
    <source>
        <dbReference type="ARBA" id="ARBA00048200"/>
    </source>
</evidence>
<comment type="caution">
    <text evidence="8">The sequence shown here is derived from an EMBL/GenBank/DDBJ whole genome shotgun (WGS) entry which is preliminary data.</text>
</comment>
<organism evidence="8 9">
    <name type="scientific">Dokdonella fugitiva</name>
    <dbReference type="NCBI Taxonomy" id="328517"/>
    <lineage>
        <taxon>Bacteria</taxon>
        <taxon>Pseudomonadati</taxon>
        <taxon>Pseudomonadota</taxon>
        <taxon>Gammaproteobacteria</taxon>
        <taxon>Lysobacterales</taxon>
        <taxon>Rhodanobacteraceae</taxon>
        <taxon>Dokdonella</taxon>
    </lineage>
</organism>
<sequence>MNISPDRVLLLGANGQVGRELQRALAGRDVVFATRAGTLADGTPCLAGDLADAASLARALDEAGAETIVNAAAYTAVDRAEDEPELADRINHRAVGEIGAWAAAHDAHVVHYSTDYVFDGHGIPGADGSPRAYREDDATAPLGTYGRSKLAGEQALAASGASHRIFRTAWVYASHGHNFLRTMLRLAAEREELRVVADQIGAPTPARWIADVTAGVTTSSPASSGLGGVFNLVAAGRCSWYDFASAIVEGAAARELIARAPRVVPIATADFPTRARRPAWSVLDGARLEAAFGLQLPDWRAGLDQVLDELAAAGPA</sequence>
<reference evidence="8 9" key="1">
    <citation type="journal article" date="2015" name="Stand. Genomic Sci.">
        <title>Genomic Encyclopedia of Bacterial and Archaeal Type Strains, Phase III: the genomes of soil and plant-associated and newly described type strains.</title>
        <authorList>
            <person name="Whitman W.B."/>
            <person name="Woyke T."/>
            <person name="Klenk H.P."/>
            <person name="Zhou Y."/>
            <person name="Lilburn T.G."/>
            <person name="Beck B.J."/>
            <person name="De Vos P."/>
            <person name="Vandamme P."/>
            <person name="Eisen J.A."/>
            <person name="Garrity G."/>
            <person name="Hugenholtz P."/>
            <person name="Kyrpides N.C."/>
        </authorList>
    </citation>
    <scope>NUCLEOTIDE SEQUENCE [LARGE SCALE GENOMIC DNA]</scope>
    <source>
        <strain evidence="8 9">A3</strain>
    </source>
</reference>
<comment type="catalytic activity">
    <reaction evidence="5 6">
        <text>dTDP-beta-L-rhamnose + NADP(+) = dTDP-4-dehydro-beta-L-rhamnose + NADPH + H(+)</text>
        <dbReference type="Rhea" id="RHEA:21796"/>
        <dbReference type="ChEBI" id="CHEBI:15378"/>
        <dbReference type="ChEBI" id="CHEBI:57510"/>
        <dbReference type="ChEBI" id="CHEBI:57783"/>
        <dbReference type="ChEBI" id="CHEBI:58349"/>
        <dbReference type="ChEBI" id="CHEBI:62830"/>
        <dbReference type="EC" id="1.1.1.133"/>
    </reaction>
</comment>
<dbReference type="PANTHER" id="PTHR10491:SF4">
    <property type="entry name" value="METHIONINE ADENOSYLTRANSFERASE 2 SUBUNIT BETA"/>
    <property type="match status" value="1"/>
</dbReference>
<dbReference type="SUPFAM" id="SSF51735">
    <property type="entry name" value="NAD(P)-binding Rossmann-fold domains"/>
    <property type="match status" value="1"/>
</dbReference>
<dbReference type="InterPro" id="IPR029903">
    <property type="entry name" value="RmlD-like-bd"/>
</dbReference>
<dbReference type="InterPro" id="IPR005913">
    <property type="entry name" value="dTDP_dehydrorham_reduct"/>
</dbReference>
<dbReference type="EMBL" id="SLWQ01000007">
    <property type="protein sequence ID" value="TCO38869.1"/>
    <property type="molecule type" value="Genomic_DNA"/>
</dbReference>
<dbReference type="EC" id="1.1.1.133" evidence="3 6"/>
<evidence type="ECO:0000256" key="4">
    <source>
        <dbReference type="ARBA" id="ARBA00017099"/>
    </source>
</evidence>
<feature type="domain" description="RmlD-like substrate binding" evidence="7">
    <location>
        <begin position="7"/>
        <end position="310"/>
    </location>
</feature>
<comment type="similarity">
    <text evidence="2 6">Belongs to the dTDP-4-dehydrorhamnose reductase family.</text>
</comment>
<dbReference type="GO" id="GO:0009243">
    <property type="term" value="P:O antigen biosynthetic process"/>
    <property type="evidence" value="ECO:0007669"/>
    <property type="project" value="UniProtKB-UniPathway"/>
</dbReference>
<name>A0A4R2I5P3_9GAMM</name>
<dbReference type="GO" id="GO:0019305">
    <property type="term" value="P:dTDP-rhamnose biosynthetic process"/>
    <property type="evidence" value="ECO:0007669"/>
    <property type="project" value="UniProtKB-UniPathway"/>
</dbReference>
<keyword evidence="9" id="KW-1185">Reference proteome</keyword>
<dbReference type="RefSeq" id="WP_131999061.1">
    <property type="nucleotide sequence ID" value="NZ_SLWQ01000007.1"/>
</dbReference>
<evidence type="ECO:0000259" key="7">
    <source>
        <dbReference type="Pfam" id="PF04321"/>
    </source>
</evidence>
<dbReference type="CDD" id="cd05254">
    <property type="entry name" value="dTDP_HR_like_SDR_e"/>
    <property type="match status" value="1"/>
</dbReference>
<dbReference type="AlphaFoldDB" id="A0A4R2I5P3"/>
<keyword evidence="6" id="KW-0560">Oxidoreductase</keyword>
<accession>A0A4R2I5P3</accession>
<dbReference type="PANTHER" id="PTHR10491">
    <property type="entry name" value="DTDP-4-DEHYDRORHAMNOSE REDUCTASE"/>
    <property type="match status" value="1"/>
</dbReference>
<proteinExistence type="inferred from homology"/>
<comment type="function">
    <text evidence="6">Catalyzes the reduction of dTDP-6-deoxy-L-lyxo-4-hexulose to yield dTDP-L-rhamnose.</text>
</comment>
<dbReference type="Gene3D" id="3.40.50.720">
    <property type="entry name" value="NAD(P)-binding Rossmann-like Domain"/>
    <property type="match status" value="1"/>
</dbReference>
<dbReference type="Proteomes" id="UP000294862">
    <property type="component" value="Unassembled WGS sequence"/>
</dbReference>
<dbReference type="GO" id="GO:0008831">
    <property type="term" value="F:dTDP-4-dehydrorhamnose reductase activity"/>
    <property type="evidence" value="ECO:0007669"/>
    <property type="project" value="UniProtKB-EC"/>
</dbReference>
<dbReference type="UniPathway" id="UPA00124"/>
<dbReference type="InterPro" id="IPR036291">
    <property type="entry name" value="NAD(P)-bd_dom_sf"/>
</dbReference>
<evidence type="ECO:0000313" key="8">
    <source>
        <dbReference type="EMBL" id="TCO38869.1"/>
    </source>
</evidence>
<evidence type="ECO:0000256" key="2">
    <source>
        <dbReference type="ARBA" id="ARBA00010944"/>
    </source>
</evidence>
<evidence type="ECO:0000256" key="1">
    <source>
        <dbReference type="ARBA" id="ARBA00004781"/>
    </source>
</evidence>
<keyword evidence="6" id="KW-0521">NADP</keyword>
<evidence type="ECO:0000256" key="3">
    <source>
        <dbReference type="ARBA" id="ARBA00012929"/>
    </source>
</evidence>
<dbReference type="Pfam" id="PF04321">
    <property type="entry name" value="RmlD_sub_bind"/>
    <property type="match status" value="1"/>
</dbReference>
<dbReference type="UniPathway" id="UPA00281"/>
<evidence type="ECO:0000313" key="9">
    <source>
        <dbReference type="Proteomes" id="UP000294862"/>
    </source>
</evidence>
<comment type="cofactor">
    <cofactor evidence="6">
        <name>Mg(2+)</name>
        <dbReference type="ChEBI" id="CHEBI:18420"/>
    </cofactor>
    <text evidence="6">Binds 1 Mg(2+) ion per monomer.</text>
</comment>
<dbReference type="GO" id="GO:0005829">
    <property type="term" value="C:cytosol"/>
    <property type="evidence" value="ECO:0007669"/>
    <property type="project" value="TreeGrafter"/>
</dbReference>
<evidence type="ECO:0000256" key="6">
    <source>
        <dbReference type="RuleBase" id="RU364082"/>
    </source>
</evidence>
<protein>
    <recommendedName>
        <fullName evidence="4 6">dTDP-4-dehydrorhamnose reductase</fullName>
        <ecNumber evidence="3 6">1.1.1.133</ecNumber>
    </recommendedName>
</protein>
<gene>
    <name evidence="8" type="ORF">EV148_107157</name>
</gene>
<dbReference type="Gene3D" id="3.90.25.10">
    <property type="entry name" value="UDP-galactose 4-epimerase, domain 1"/>
    <property type="match status" value="1"/>
</dbReference>
<comment type="pathway">
    <text evidence="1 6">Carbohydrate biosynthesis; dTDP-L-rhamnose biosynthesis.</text>
</comment>
<dbReference type="OrthoDB" id="9803892at2"/>